<accession>A0A1I7SSM7</accession>
<dbReference type="Proteomes" id="UP000095284">
    <property type="component" value="Unplaced"/>
</dbReference>
<feature type="compositionally biased region" description="Basic and acidic residues" evidence="2">
    <location>
        <begin position="63"/>
        <end position="82"/>
    </location>
</feature>
<sequence>MRHWPKLLIRISDKQPKKGLEKPRNNSKSSYFVLKMRLSLLLLAVFLVSAVAAKKPKTIKERAKRDVSKVAKAVEDKSKEIQQKLQPDEPEDELAEHKPYEELVHQEDEVNGHQRRIVKPKSLKVLSAYEQCKLECKRQRDQENAQEYVERLRDELKQAEELIANQKTQEAENI</sequence>
<protein>
    <submittedName>
        <fullName evidence="4">Uncharacterized protein</fullName>
    </submittedName>
</protein>
<evidence type="ECO:0000313" key="4">
    <source>
        <dbReference type="WBParaSite" id="BXY_1604400.1"/>
    </source>
</evidence>
<proteinExistence type="predicted"/>
<feature type="region of interest" description="Disordered" evidence="2">
    <location>
        <begin position="63"/>
        <end position="96"/>
    </location>
</feature>
<keyword evidence="1" id="KW-0175">Coiled coil</keyword>
<dbReference type="AlphaFoldDB" id="A0A1I7SSM7"/>
<evidence type="ECO:0000256" key="1">
    <source>
        <dbReference type="SAM" id="Coils"/>
    </source>
</evidence>
<dbReference type="WBParaSite" id="BXY_1604400.1">
    <property type="protein sequence ID" value="BXY_1604400.1"/>
    <property type="gene ID" value="BXY_1604400"/>
</dbReference>
<evidence type="ECO:0000256" key="2">
    <source>
        <dbReference type="SAM" id="MobiDB-lite"/>
    </source>
</evidence>
<evidence type="ECO:0000313" key="3">
    <source>
        <dbReference type="Proteomes" id="UP000095284"/>
    </source>
</evidence>
<name>A0A1I7SSM7_BURXY</name>
<dbReference type="eggNOG" id="ENOG502SY2U">
    <property type="taxonomic scope" value="Eukaryota"/>
</dbReference>
<feature type="coiled-coil region" evidence="1">
    <location>
        <begin position="142"/>
        <end position="172"/>
    </location>
</feature>
<organism evidence="3 4">
    <name type="scientific">Bursaphelenchus xylophilus</name>
    <name type="common">Pinewood nematode worm</name>
    <name type="synonym">Aphelenchoides xylophilus</name>
    <dbReference type="NCBI Taxonomy" id="6326"/>
    <lineage>
        <taxon>Eukaryota</taxon>
        <taxon>Metazoa</taxon>
        <taxon>Ecdysozoa</taxon>
        <taxon>Nematoda</taxon>
        <taxon>Chromadorea</taxon>
        <taxon>Rhabditida</taxon>
        <taxon>Tylenchina</taxon>
        <taxon>Tylenchomorpha</taxon>
        <taxon>Aphelenchoidea</taxon>
        <taxon>Aphelenchoididae</taxon>
        <taxon>Bursaphelenchus</taxon>
    </lineage>
</organism>
<reference evidence="4" key="1">
    <citation type="submission" date="2016-11" db="UniProtKB">
        <authorList>
            <consortium name="WormBaseParasite"/>
        </authorList>
    </citation>
    <scope>IDENTIFICATION</scope>
</reference>